<accession>A0A392NH68</accession>
<feature type="non-terminal residue" evidence="2">
    <location>
        <position position="97"/>
    </location>
</feature>
<proteinExistence type="predicted"/>
<comment type="caution">
    <text evidence="2">The sequence shown here is derived from an EMBL/GenBank/DDBJ whole genome shotgun (WGS) entry which is preliminary data.</text>
</comment>
<dbReference type="AlphaFoldDB" id="A0A392NH68"/>
<evidence type="ECO:0000256" key="1">
    <source>
        <dbReference type="SAM" id="MobiDB-lite"/>
    </source>
</evidence>
<keyword evidence="3" id="KW-1185">Reference proteome</keyword>
<reference evidence="2 3" key="1">
    <citation type="journal article" date="2018" name="Front. Plant Sci.">
        <title>Red Clover (Trifolium pratense) and Zigzag Clover (T. medium) - A Picture of Genomic Similarities and Differences.</title>
        <authorList>
            <person name="Dluhosova J."/>
            <person name="Istvanek J."/>
            <person name="Nedelnik J."/>
            <person name="Repkova J."/>
        </authorList>
    </citation>
    <scope>NUCLEOTIDE SEQUENCE [LARGE SCALE GENOMIC DNA]</scope>
    <source>
        <strain evidence="3">cv. 10/8</strain>
        <tissue evidence="2">Leaf</tissue>
    </source>
</reference>
<feature type="region of interest" description="Disordered" evidence="1">
    <location>
        <begin position="66"/>
        <end position="97"/>
    </location>
</feature>
<evidence type="ECO:0000313" key="3">
    <source>
        <dbReference type="Proteomes" id="UP000265520"/>
    </source>
</evidence>
<protein>
    <submittedName>
        <fullName evidence="2">Uncharacterized protein</fullName>
    </submittedName>
</protein>
<evidence type="ECO:0000313" key="2">
    <source>
        <dbReference type="EMBL" id="MCH98703.1"/>
    </source>
</evidence>
<name>A0A392NH68_9FABA</name>
<dbReference type="EMBL" id="LXQA010038323">
    <property type="protein sequence ID" value="MCH98703.1"/>
    <property type="molecule type" value="Genomic_DNA"/>
</dbReference>
<sequence>MCEWIGNYLMKRMTISVTKLEATQCDKEVFLSGQWFPTWSGEQTCVSPINGMDMWPNVEVDEMLPPTYKKGPGRPKKLRFREQDEGSARMRRPGVAY</sequence>
<dbReference type="Proteomes" id="UP000265520">
    <property type="component" value="Unassembled WGS sequence"/>
</dbReference>
<organism evidence="2 3">
    <name type="scientific">Trifolium medium</name>
    <dbReference type="NCBI Taxonomy" id="97028"/>
    <lineage>
        <taxon>Eukaryota</taxon>
        <taxon>Viridiplantae</taxon>
        <taxon>Streptophyta</taxon>
        <taxon>Embryophyta</taxon>
        <taxon>Tracheophyta</taxon>
        <taxon>Spermatophyta</taxon>
        <taxon>Magnoliopsida</taxon>
        <taxon>eudicotyledons</taxon>
        <taxon>Gunneridae</taxon>
        <taxon>Pentapetalae</taxon>
        <taxon>rosids</taxon>
        <taxon>fabids</taxon>
        <taxon>Fabales</taxon>
        <taxon>Fabaceae</taxon>
        <taxon>Papilionoideae</taxon>
        <taxon>50 kb inversion clade</taxon>
        <taxon>NPAAA clade</taxon>
        <taxon>Hologalegina</taxon>
        <taxon>IRL clade</taxon>
        <taxon>Trifolieae</taxon>
        <taxon>Trifolium</taxon>
    </lineage>
</organism>